<feature type="compositionally biased region" description="Basic and acidic residues" evidence="1">
    <location>
        <begin position="43"/>
        <end position="59"/>
    </location>
</feature>
<comment type="caution">
    <text evidence="2">The sequence shown here is derived from an EMBL/GenBank/DDBJ whole genome shotgun (WGS) entry which is preliminary data.</text>
</comment>
<organism evidence="2 3">
    <name type="scientific">Mycena belliarum</name>
    <dbReference type="NCBI Taxonomy" id="1033014"/>
    <lineage>
        <taxon>Eukaryota</taxon>
        <taxon>Fungi</taxon>
        <taxon>Dikarya</taxon>
        <taxon>Basidiomycota</taxon>
        <taxon>Agaricomycotina</taxon>
        <taxon>Agaricomycetes</taxon>
        <taxon>Agaricomycetidae</taxon>
        <taxon>Agaricales</taxon>
        <taxon>Marasmiineae</taxon>
        <taxon>Mycenaceae</taxon>
        <taxon>Mycena</taxon>
    </lineage>
</organism>
<evidence type="ECO:0000313" key="2">
    <source>
        <dbReference type="EMBL" id="KAJ7079808.1"/>
    </source>
</evidence>
<gene>
    <name evidence="2" type="ORF">B0H15DRAFT_804353</name>
</gene>
<reference evidence="2" key="1">
    <citation type="submission" date="2023-03" db="EMBL/GenBank/DDBJ databases">
        <title>Massive genome expansion in bonnet fungi (Mycena s.s.) driven by repeated elements and novel gene families across ecological guilds.</title>
        <authorList>
            <consortium name="Lawrence Berkeley National Laboratory"/>
            <person name="Harder C.B."/>
            <person name="Miyauchi S."/>
            <person name="Viragh M."/>
            <person name="Kuo A."/>
            <person name="Thoen E."/>
            <person name="Andreopoulos B."/>
            <person name="Lu D."/>
            <person name="Skrede I."/>
            <person name="Drula E."/>
            <person name="Henrissat B."/>
            <person name="Morin E."/>
            <person name="Kohler A."/>
            <person name="Barry K."/>
            <person name="LaButti K."/>
            <person name="Morin E."/>
            <person name="Salamov A."/>
            <person name="Lipzen A."/>
            <person name="Mereny Z."/>
            <person name="Hegedus B."/>
            <person name="Baldrian P."/>
            <person name="Stursova M."/>
            <person name="Weitz H."/>
            <person name="Taylor A."/>
            <person name="Grigoriev I.V."/>
            <person name="Nagy L.G."/>
            <person name="Martin F."/>
            <person name="Kauserud H."/>
        </authorList>
    </citation>
    <scope>NUCLEOTIDE SEQUENCE</scope>
    <source>
        <strain evidence="2">CBHHK173m</strain>
    </source>
</reference>
<name>A0AAD6XQ29_9AGAR</name>
<dbReference type="Proteomes" id="UP001222325">
    <property type="component" value="Unassembled WGS sequence"/>
</dbReference>
<keyword evidence="3" id="KW-1185">Reference proteome</keyword>
<accession>A0AAD6XQ29</accession>
<sequence>MTKRKIKSSKSREDSSEYRPTLSKEERTVRVRQAVASYYRSANKKEAKREGKRKWDVNHKAPPSFEVESEDDTENPINHTQHTASPRALSPTLDEIDKFLGFTPEDEEQYMSLSNQSPTFKYNNQPSPRNTFENDEEAASEVLTSMLLASKIPPCIAPCIAERPRIKRGGTEAGDERTATLLPASTFLAATAFLPAAQLLTGERVADCRPPSNSAGLGFPRRMGRAWVPFAELSLQAHGVVGTIQAFHIDQCVTLNPRLDRDSAGYLLISGPNFLVIVLHFSEKSLMNRLVDGEDSEDTNEKAEQLTVFTAVDPDGSLASNERVERPATLVKKNVKWV</sequence>
<proteinExistence type="predicted"/>
<feature type="region of interest" description="Disordered" evidence="1">
    <location>
        <begin position="1"/>
        <end position="87"/>
    </location>
</feature>
<dbReference type="EMBL" id="JARJCN010000058">
    <property type="protein sequence ID" value="KAJ7079808.1"/>
    <property type="molecule type" value="Genomic_DNA"/>
</dbReference>
<evidence type="ECO:0000256" key="1">
    <source>
        <dbReference type="SAM" id="MobiDB-lite"/>
    </source>
</evidence>
<dbReference type="AlphaFoldDB" id="A0AAD6XQ29"/>
<protein>
    <submittedName>
        <fullName evidence="2">Uncharacterized protein</fullName>
    </submittedName>
</protein>
<evidence type="ECO:0000313" key="3">
    <source>
        <dbReference type="Proteomes" id="UP001222325"/>
    </source>
</evidence>
<feature type="compositionally biased region" description="Polar residues" evidence="1">
    <location>
        <begin position="75"/>
        <end position="84"/>
    </location>
</feature>
<feature type="compositionally biased region" description="Basic and acidic residues" evidence="1">
    <location>
        <begin position="10"/>
        <end position="29"/>
    </location>
</feature>